<feature type="domain" description="6-phosphogluconate dehydrogenase NADP-binding" evidence="1">
    <location>
        <begin position="2"/>
        <end position="145"/>
    </location>
</feature>
<dbReference type="Pfam" id="PF14833">
    <property type="entry name" value="NAD_binding_11"/>
    <property type="match status" value="1"/>
</dbReference>
<keyword evidence="4" id="KW-1185">Reference proteome</keyword>
<dbReference type="SUPFAM" id="SSF55298">
    <property type="entry name" value="YjgF-like"/>
    <property type="match status" value="1"/>
</dbReference>
<dbReference type="Gene3D" id="3.30.1330.40">
    <property type="entry name" value="RutC-like"/>
    <property type="match status" value="1"/>
</dbReference>
<dbReference type="RefSeq" id="WP_346227170.1">
    <property type="nucleotide sequence ID" value="NZ_JBDJAW010000014.1"/>
</dbReference>
<evidence type="ECO:0000313" key="3">
    <source>
        <dbReference type="EMBL" id="MEN3537195.1"/>
    </source>
</evidence>
<protein>
    <submittedName>
        <fullName evidence="3">NAD(P)-binding domain-containing protein</fullName>
    </submittedName>
</protein>
<feature type="domain" description="3-hydroxyisobutyrate dehydrogenase-like NAD-binding" evidence="2">
    <location>
        <begin position="153"/>
        <end position="266"/>
    </location>
</feature>
<comment type="caution">
    <text evidence="3">The sequence shown here is derived from an EMBL/GenBank/DDBJ whole genome shotgun (WGS) entry which is preliminary data.</text>
</comment>
<dbReference type="CDD" id="cd00448">
    <property type="entry name" value="YjgF_YER057c_UK114_family"/>
    <property type="match status" value="1"/>
</dbReference>
<evidence type="ECO:0000313" key="4">
    <source>
        <dbReference type="Proteomes" id="UP001447516"/>
    </source>
</evidence>
<evidence type="ECO:0000259" key="1">
    <source>
        <dbReference type="Pfam" id="PF03446"/>
    </source>
</evidence>
<dbReference type="EMBL" id="JBDJAW010000014">
    <property type="protein sequence ID" value="MEN3537195.1"/>
    <property type="molecule type" value="Genomic_DNA"/>
</dbReference>
<dbReference type="InterPro" id="IPR006175">
    <property type="entry name" value="YjgF/YER057c/UK114"/>
</dbReference>
<dbReference type="PROSITE" id="PS00895">
    <property type="entry name" value="3_HYDROXYISOBUT_DH"/>
    <property type="match status" value="1"/>
</dbReference>
<dbReference type="Pfam" id="PF03446">
    <property type="entry name" value="NAD_binding_2"/>
    <property type="match status" value="1"/>
</dbReference>
<reference evidence="3 4" key="1">
    <citation type="submission" date="2024-05" db="EMBL/GenBank/DDBJ databases">
        <title>Microbispora sp.ZYX-F-249.</title>
        <authorList>
            <person name="Xie H."/>
        </authorList>
    </citation>
    <scope>NUCLEOTIDE SEQUENCE [LARGE SCALE GENOMIC DNA]</scope>
    <source>
        <strain evidence="3 4">ZYX-F-249</strain>
    </source>
</reference>
<dbReference type="InterPro" id="IPR029154">
    <property type="entry name" value="HIBADH-like_NADP-bd"/>
</dbReference>
<dbReference type="Gene3D" id="3.40.50.720">
    <property type="entry name" value="NAD(P)-binding Rossmann-like Domain"/>
    <property type="match status" value="1"/>
</dbReference>
<dbReference type="InterPro" id="IPR008927">
    <property type="entry name" value="6-PGluconate_DH-like_C_sf"/>
</dbReference>
<dbReference type="PANTHER" id="PTHR43580">
    <property type="entry name" value="OXIDOREDUCTASE GLYR1-RELATED"/>
    <property type="match status" value="1"/>
</dbReference>
<dbReference type="Pfam" id="PF01042">
    <property type="entry name" value="Ribonuc_L-PSP"/>
    <property type="match status" value="1"/>
</dbReference>
<dbReference type="InterPro" id="IPR035959">
    <property type="entry name" value="RutC-like_sf"/>
</dbReference>
<dbReference type="InterPro" id="IPR051265">
    <property type="entry name" value="HIBADH-related_NP60_sf"/>
</dbReference>
<organism evidence="3 4">
    <name type="scientific">Microbispora maris</name>
    <dbReference type="NCBI Taxonomy" id="3144104"/>
    <lineage>
        <taxon>Bacteria</taxon>
        <taxon>Bacillati</taxon>
        <taxon>Actinomycetota</taxon>
        <taxon>Actinomycetes</taxon>
        <taxon>Streptosporangiales</taxon>
        <taxon>Streptosporangiaceae</taxon>
        <taxon>Microbispora</taxon>
    </lineage>
</organism>
<dbReference type="InterPro" id="IPR013328">
    <property type="entry name" value="6PGD_dom2"/>
</dbReference>
<dbReference type="InterPro" id="IPR006115">
    <property type="entry name" value="6PGDH_NADP-bd"/>
</dbReference>
<dbReference type="Proteomes" id="UP001447516">
    <property type="component" value="Unassembled WGS sequence"/>
</dbReference>
<dbReference type="PANTHER" id="PTHR43580:SF2">
    <property type="entry name" value="CYTOKINE-LIKE NUCLEAR FACTOR N-PAC"/>
    <property type="match status" value="1"/>
</dbReference>
<name>A0ABV0AU07_9ACTN</name>
<sequence>MIAFLGLGRMGVPMAGRLVAAGHKVAVWNRTPRDVPGAEAAPSPAAAVAGADVVITMLSDPEAVSEVVRAALPGLRPGSVLVEMSTIGPGAVRRLRGLLPAGVGLVDAPVLGSVGPAAEGTLVVLAGGVREDLDRVSDVLRVFGTVHEAGGPGAGAATKLAVMSALVTAQVGLAETLAYADALGVGRTALLDVLGATPLAGLAERLRPVAESGPFETRYALGLAAKDLRLATEGPGSRQTVTAAARDLLTGAVAAGLAGHDLTAVVPFAASRAAETTGKAVRAVNPPSVPATNGYYSHAVRFGDLLFVSGQVALDEDGKVVGEGDLARQSEVVMENLGRILADQGSSFDRILHIRTFLTDMDRLREYGEVRGRFITGEPPASTTVEVERLFRPGLMIEVEVVAAL</sequence>
<accession>A0ABV0AU07</accession>
<dbReference type="SUPFAM" id="SSF48179">
    <property type="entry name" value="6-phosphogluconate dehydrogenase C-terminal domain-like"/>
    <property type="match status" value="1"/>
</dbReference>
<dbReference type="InterPro" id="IPR036291">
    <property type="entry name" value="NAD(P)-bd_dom_sf"/>
</dbReference>
<gene>
    <name evidence="3" type="ORF">AAH991_18925</name>
</gene>
<evidence type="ECO:0000259" key="2">
    <source>
        <dbReference type="Pfam" id="PF14833"/>
    </source>
</evidence>
<proteinExistence type="predicted"/>
<dbReference type="Gene3D" id="1.10.1040.10">
    <property type="entry name" value="N-(1-d-carboxylethyl)-l-norvaline Dehydrogenase, domain 2"/>
    <property type="match status" value="1"/>
</dbReference>
<dbReference type="InterPro" id="IPR002204">
    <property type="entry name" value="3-OH-isobutyrate_DH-rel_CS"/>
</dbReference>
<dbReference type="SUPFAM" id="SSF51735">
    <property type="entry name" value="NAD(P)-binding Rossmann-fold domains"/>
    <property type="match status" value="1"/>
</dbReference>